<evidence type="ECO:0000256" key="1">
    <source>
        <dbReference type="SAM" id="MobiDB-lite"/>
    </source>
</evidence>
<dbReference type="AlphaFoldDB" id="A0A835B9M3"/>
<dbReference type="PANTHER" id="PTHR31373:SF19">
    <property type="entry name" value="TROVE DOMAIN-CONTAINING PROTEIN"/>
    <property type="match status" value="1"/>
</dbReference>
<feature type="region of interest" description="Disordered" evidence="1">
    <location>
        <begin position="174"/>
        <end position="204"/>
    </location>
</feature>
<dbReference type="Proteomes" id="UP000636709">
    <property type="component" value="Unassembled WGS sequence"/>
</dbReference>
<comment type="caution">
    <text evidence="4">The sequence shown here is derived from an EMBL/GenBank/DDBJ whole genome shotgun (WGS) entry which is preliminary data.</text>
</comment>
<feature type="compositionally biased region" description="Basic and acidic residues" evidence="1">
    <location>
        <begin position="195"/>
        <end position="204"/>
    </location>
</feature>
<evidence type="ECO:0000313" key="4">
    <source>
        <dbReference type="EMBL" id="KAF8691909.1"/>
    </source>
</evidence>
<dbReference type="PIRSF" id="PIRSF015417">
    <property type="entry name" value="T31B5_30_vWA"/>
    <property type="match status" value="1"/>
</dbReference>
<evidence type="ECO:0000259" key="2">
    <source>
        <dbReference type="Pfam" id="PF11443"/>
    </source>
</evidence>
<organism evidence="4 5">
    <name type="scientific">Digitaria exilis</name>
    <dbReference type="NCBI Taxonomy" id="1010633"/>
    <lineage>
        <taxon>Eukaryota</taxon>
        <taxon>Viridiplantae</taxon>
        <taxon>Streptophyta</taxon>
        <taxon>Embryophyta</taxon>
        <taxon>Tracheophyta</taxon>
        <taxon>Spermatophyta</taxon>
        <taxon>Magnoliopsida</taxon>
        <taxon>Liliopsida</taxon>
        <taxon>Poales</taxon>
        <taxon>Poaceae</taxon>
        <taxon>PACMAD clade</taxon>
        <taxon>Panicoideae</taxon>
        <taxon>Panicodae</taxon>
        <taxon>Paniceae</taxon>
        <taxon>Anthephorinae</taxon>
        <taxon>Digitaria</taxon>
    </lineage>
</organism>
<name>A0A835B9M3_9POAL</name>
<dbReference type="EMBL" id="JACEFO010001962">
    <property type="protein sequence ID" value="KAF8691909.1"/>
    <property type="molecule type" value="Genomic_DNA"/>
</dbReference>
<feature type="domain" description="DUF2828" evidence="2">
    <location>
        <begin position="240"/>
        <end position="326"/>
    </location>
</feature>
<dbReference type="PANTHER" id="PTHR31373">
    <property type="entry name" value="OS06G0652100 PROTEIN"/>
    <property type="match status" value="1"/>
</dbReference>
<evidence type="ECO:0000313" key="5">
    <source>
        <dbReference type="Proteomes" id="UP000636709"/>
    </source>
</evidence>
<feature type="compositionally biased region" description="Basic and acidic residues" evidence="1">
    <location>
        <begin position="174"/>
        <end position="185"/>
    </location>
</feature>
<gene>
    <name evidence="4" type="ORF">HU200_040028</name>
</gene>
<feature type="domain" description="DUF7788" evidence="3">
    <location>
        <begin position="404"/>
        <end position="508"/>
    </location>
</feature>
<keyword evidence="5" id="KW-1185">Reference proteome</keyword>
<proteinExistence type="predicted"/>
<feature type="region of interest" description="Disordered" evidence="1">
    <location>
        <begin position="57"/>
        <end position="78"/>
    </location>
</feature>
<accession>A0A835B9M3</accession>
<dbReference type="OrthoDB" id="1149618at2759"/>
<protein>
    <submittedName>
        <fullName evidence="4">Uncharacterized protein</fullName>
    </submittedName>
</protein>
<dbReference type="InterPro" id="IPR011205">
    <property type="entry name" value="UCP015417_vWA"/>
</dbReference>
<sequence length="530" mass="58698">MDQINPPSKGILHQPQDTSRNKIFVTFTAKSSLLSVRSRRDRKLNPLHRRLSHGPARLRCAPRPSRGHPQHHPRCRSIDDDTQVMPVACGGMAREPAKEAPRSGRALAYASSGDPFVDFFFQVIPGATSEADVAALHDVAWSRDARTSPPKGLAASGLDLLEILHRILHGDRMEDESDRRKEQHIRGQAMKRRRTDGEFEAAKDRRRQEETQLARYEFDEAFRYLYDHVAEMFAEMLKSATLLCEAIARRIFPRECSQEYLNISDKHYAYRVRDHLRREVLVPLRKALELPEVYMCACKFEELPYARVASVFQKHDKHRVTSFFDETLAAEGRLANCITVCGLSGAAAAVADQPASAAIALAMEGARDHLPRDAPATQGARRQPQGEAAAACGGHGGAQEGREGVFSRILQLAVAGGLHKDMMVKRVFVLSDMDFDGWTGAESVWKTEYQGICDKFVAEGFTVPQVVFWNVGTSKASMPVVAAQEGAALVSGYSKNLVRLFLEADGELTPAAVVADAISGPEYDALEVFD</sequence>
<evidence type="ECO:0000259" key="3">
    <source>
        <dbReference type="Pfam" id="PF25043"/>
    </source>
</evidence>
<feature type="region of interest" description="Disordered" evidence="1">
    <location>
        <begin position="371"/>
        <end position="396"/>
    </location>
</feature>
<feature type="compositionally biased region" description="Basic residues" evidence="1">
    <location>
        <begin position="65"/>
        <end position="75"/>
    </location>
</feature>
<dbReference type="Pfam" id="PF11443">
    <property type="entry name" value="DUF2828"/>
    <property type="match status" value="1"/>
</dbReference>
<dbReference type="InterPro" id="IPR056690">
    <property type="entry name" value="DUF7788"/>
</dbReference>
<dbReference type="InterPro" id="IPR058580">
    <property type="entry name" value="DUF2828"/>
</dbReference>
<dbReference type="Pfam" id="PF25043">
    <property type="entry name" value="DUF7788"/>
    <property type="match status" value="1"/>
</dbReference>
<reference evidence="4" key="1">
    <citation type="submission" date="2020-07" db="EMBL/GenBank/DDBJ databases">
        <title>Genome sequence and genetic diversity analysis of an under-domesticated orphan crop, white fonio (Digitaria exilis).</title>
        <authorList>
            <person name="Bennetzen J.L."/>
            <person name="Chen S."/>
            <person name="Ma X."/>
            <person name="Wang X."/>
            <person name="Yssel A.E.J."/>
            <person name="Chaluvadi S.R."/>
            <person name="Johnson M."/>
            <person name="Gangashetty P."/>
            <person name="Hamidou F."/>
            <person name="Sanogo M.D."/>
            <person name="Zwaenepoel A."/>
            <person name="Wallace J."/>
            <person name="Van De Peer Y."/>
            <person name="Van Deynze A."/>
        </authorList>
    </citation>
    <scope>NUCLEOTIDE SEQUENCE</scope>
    <source>
        <tissue evidence="4">Leaves</tissue>
    </source>
</reference>